<evidence type="ECO:0000256" key="10">
    <source>
        <dbReference type="PIRSR" id="PIRSR036489-1"/>
    </source>
</evidence>
<dbReference type="Gene3D" id="1.10.1200.10">
    <property type="entry name" value="ACP-like"/>
    <property type="match status" value="1"/>
</dbReference>
<dbReference type="FunFam" id="3.10.25.10:FF:000002">
    <property type="entry name" value="10-formyltetrahydrofolate dehydrogenase"/>
    <property type="match status" value="1"/>
</dbReference>
<dbReference type="SUPFAM" id="SSF50486">
    <property type="entry name" value="FMT C-terminal domain-like"/>
    <property type="match status" value="1"/>
</dbReference>
<dbReference type="InterPro" id="IPR036736">
    <property type="entry name" value="ACP-like_sf"/>
</dbReference>
<dbReference type="Ensembl" id="ENSGACT00000031556.1">
    <property type="protein sequence ID" value="ENSGACP00000046776.1"/>
    <property type="gene ID" value="ENSGACG00000019333.2"/>
</dbReference>
<evidence type="ECO:0000256" key="14">
    <source>
        <dbReference type="PROSITE-ProRule" id="PRU10007"/>
    </source>
</evidence>
<accession>A0AAQ4Q663</accession>
<evidence type="ECO:0000256" key="8">
    <source>
        <dbReference type="ARBA" id="ARBA00048239"/>
    </source>
</evidence>
<dbReference type="PROSITE" id="PS00373">
    <property type="entry name" value="GART"/>
    <property type="match status" value="1"/>
</dbReference>
<feature type="binding site" evidence="11">
    <location>
        <position position="155"/>
    </location>
    <ligand>
        <name>(6R)-10-formyltetrahydrofolate</name>
        <dbReference type="ChEBI" id="CHEBI:195366"/>
    </ligand>
</feature>
<dbReference type="CDD" id="cd07140">
    <property type="entry name" value="ALDH_F1L_FTFDH"/>
    <property type="match status" value="1"/>
</dbReference>
<dbReference type="InterPro" id="IPR005793">
    <property type="entry name" value="Formyl_trans_C"/>
</dbReference>
<feature type="active site" description="Proton donor" evidence="10">
    <location>
        <position position="719"/>
    </location>
</feature>
<keyword evidence="7 9" id="KW-0560">Oxidoreductase</keyword>
<feature type="binding site" evidence="12">
    <location>
        <begin position="816"/>
        <end position="818"/>
    </location>
    <ligand>
        <name>NADP(+)</name>
        <dbReference type="ChEBI" id="CHEBI:58349"/>
    </ligand>
</feature>
<dbReference type="InterPro" id="IPR011034">
    <property type="entry name" value="Formyl_transferase-like_C_sf"/>
</dbReference>
<dbReference type="Pfam" id="PF00171">
    <property type="entry name" value="Aldedh"/>
    <property type="match status" value="1"/>
</dbReference>
<keyword evidence="18" id="KW-1185">Reference proteome</keyword>
<dbReference type="CDD" id="cd08647">
    <property type="entry name" value="FMT_core_FDH_N"/>
    <property type="match status" value="1"/>
</dbReference>
<dbReference type="PIRSF" id="PIRSF036489">
    <property type="entry name" value="10-FTHFDH"/>
    <property type="match status" value="1"/>
</dbReference>
<name>A0AAQ4Q663_GASAC</name>
<dbReference type="SUPFAM" id="SSF47336">
    <property type="entry name" value="ACP-like"/>
    <property type="match status" value="1"/>
</dbReference>
<dbReference type="FunFam" id="3.40.50.170:FF:000002">
    <property type="entry name" value="10-formyltetrahydrofolate dehydrogenase"/>
    <property type="match status" value="1"/>
</dbReference>
<dbReference type="Gene3D" id="3.10.25.10">
    <property type="entry name" value="Formyl transferase, C-terminal domain"/>
    <property type="match status" value="1"/>
</dbReference>
<reference evidence="17" key="2">
    <citation type="submission" date="2025-08" db="UniProtKB">
        <authorList>
            <consortium name="Ensembl"/>
        </authorList>
    </citation>
    <scope>IDENTIFICATION</scope>
</reference>
<dbReference type="FunFam" id="3.40.605.10:FF:000026">
    <property type="entry name" value="Aldehyde dehydrogenase, putative"/>
    <property type="match status" value="1"/>
</dbReference>
<organism evidence="17 18">
    <name type="scientific">Gasterosteus aculeatus aculeatus</name>
    <name type="common">three-spined stickleback</name>
    <dbReference type="NCBI Taxonomy" id="481459"/>
    <lineage>
        <taxon>Eukaryota</taxon>
        <taxon>Metazoa</taxon>
        <taxon>Chordata</taxon>
        <taxon>Craniata</taxon>
        <taxon>Vertebrata</taxon>
        <taxon>Euteleostomi</taxon>
        <taxon>Actinopterygii</taxon>
        <taxon>Neopterygii</taxon>
        <taxon>Teleostei</taxon>
        <taxon>Neoteleostei</taxon>
        <taxon>Acanthomorphata</taxon>
        <taxon>Eupercaria</taxon>
        <taxon>Perciformes</taxon>
        <taxon>Cottioidei</taxon>
        <taxon>Gasterosteales</taxon>
        <taxon>Gasterosteidae</taxon>
        <taxon>Gasterosteus</taxon>
    </lineage>
</organism>
<dbReference type="FunFam" id="3.40.309.10:FF:000008">
    <property type="entry name" value="Cytosolic 10-formyltetrahydrofolate dehydrogenase"/>
    <property type="match status" value="1"/>
</dbReference>
<keyword evidence="3" id="KW-0596">Phosphopantetheine</keyword>
<dbReference type="FunFam" id="3.40.605.10:FF:000009">
    <property type="entry name" value="Cytosolic 10-formyltetrahydrofolate dehydrogenase"/>
    <property type="match status" value="1"/>
</dbReference>
<feature type="binding site" evidence="12">
    <location>
        <begin position="583"/>
        <end position="585"/>
    </location>
    <ligand>
        <name>NADP(+)</name>
        <dbReference type="ChEBI" id="CHEBI:58349"/>
    </ligand>
</feature>
<dbReference type="AlphaFoldDB" id="A0AAQ4Q663"/>
<evidence type="ECO:0000256" key="6">
    <source>
        <dbReference type="ARBA" id="ARBA00022857"/>
    </source>
</evidence>
<dbReference type="InterPro" id="IPR016160">
    <property type="entry name" value="Ald_DH_CS_CYS"/>
</dbReference>
<feature type="binding site" evidence="12">
    <location>
        <begin position="642"/>
        <end position="647"/>
    </location>
    <ligand>
        <name>NADP(+)</name>
        <dbReference type="ChEBI" id="CHEBI:58349"/>
    </ligand>
</feature>
<sequence>MCVFVFQNCYQNKLNLAIIGQSLFGQEVYINLRRQGHKVVGVFTVPDKDGKADPLAVAAEKDGTPVFKFPRWRVKGKPIPEVVEAYKAVGADLNVMPFCSQFIPMNVIDDPKHGSIIYHPSLLPLHRGASAINWTLIHGDKKAGFTVFWADEGLDTGPILLQRECAVEPNDTVDTLYNRFLFSEGIKAMVESVQLIADGKAPRIPQTEEGASYEGIQKKSNSKVNLAQPAEAIHNWIRGHDKVPGAWTLIDGQSVTLYGSSMLGGSVPAGQPLEIEGASQSGLVTQNGLVLYGSDGKALLVKNLQFEDGKMIPASKYFSSGESATVELTDDENKMAEEIKNIWKGILSNVPAIEDTTDFFKCGAASMDVVRLVEEVKQKCAGVQLQNEDVYMASTFRDFIQMFVRKLRGEDQEEELVIDYATKEVNNMTVKMPNQCFINGKFEDAENGKVYETINPTDGSVICKVSYASVGDVDRAVAAAKDAYYSGPWGRMNPRDRGSLLYKLADLMEEHQEELATIESIDSGAVYTLALKTHVGMSIQTFRYFAGWCDKIHGKTIPINQARPNRNLTFTRREPLGVCAIIIPWNYPLMMLAWKSAACLAAGNTLVLKPAQVTPLTALKFAELSVKAGIPKGVINILPGSGGMVGQRLSDHPDIRKLGFTGSTPIGKQIMKSCALSNLKKVSLELGGKSPLIIFGDCDMDKAVRMGMSSVYFNKGENCIAAGRLFVEESVHDEFISRVVEELKKMKIGDPLDRSTDHGPQNHKAHLDKLLEYCEVGLKEGATLVYGGKQVERPGFFMEPTVFTNVEDHMFIAKEESFGPIMVVSRFKDGDVDGVLQRANDTEYGLASGVFTRDINKAMYVSERLDAGTVFVNTYNKTDVASPFGGFKQSGFGKDLGEDALLEYLKTKAVTVEY</sequence>
<dbReference type="SUPFAM" id="SSF53720">
    <property type="entry name" value="ALDH-like"/>
    <property type="match status" value="1"/>
</dbReference>
<evidence type="ECO:0000256" key="9">
    <source>
        <dbReference type="PIRNR" id="PIRNR036489"/>
    </source>
</evidence>
<dbReference type="InterPro" id="IPR015590">
    <property type="entry name" value="Aldehyde_DH_dom"/>
</dbReference>
<dbReference type="InterPro" id="IPR002376">
    <property type="entry name" value="Formyl_transf_N"/>
</dbReference>
<proteinExistence type="inferred from homology"/>
<dbReference type="PROSITE" id="PS00687">
    <property type="entry name" value="ALDEHYDE_DEHYDR_GLU"/>
    <property type="match status" value="1"/>
</dbReference>
<feature type="active site" description="Proton acceptor" evidence="10">
    <location>
        <position position="685"/>
    </location>
</feature>
<keyword evidence="4" id="KW-0597">Phosphoprotein</keyword>
<feature type="binding site" evidence="12">
    <location>
        <begin position="662"/>
        <end position="663"/>
    </location>
    <ligand>
        <name>NADP(+)</name>
        <dbReference type="ChEBI" id="CHEBI:58349"/>
    </ligand>
</feature>
<reference evidence="17 18" key="1">
    <citation type="journal article" date="2021" name="G3 (Bethesda)">
        <title>Improved contiguity of the threespine stickleback genome using long-read sequencing.</title>
        <authorList>
            <person name="Nath S."/>
            <person name="Shaw D.E."/>
            <person name="White M.A."/>
        </authorList>
    </citation>
    <scope>NUCLEOTIDE SEQUENCE [LARGE SCALE GENOMIC DNA]</scope>
    <source>
        <strain evidence="17 18">Lake Benthic</strain>
    </source>
</reference>
<comment type="similarity">
    <text evidence="15">Belongs to the aldehyde dehydrogenase family.</text>
</comment>
<evidence type="ECO:0000313" key="18">
    <source>
        <dbReference type="Proteomes" id="UP000007635"/>
    </source>
</evidence>
<dbReference type="Gene3D" id="3.40.605.10">
    <property type="entry name" value="Aldehyde Dehydrogenase, Chain A, domain 1"/>
    <property type="match status" value="1"/>
</dbReference>
<dbReference type="GO" id="GO:0016155">
    <property type="term" value="F:formyltetrahydrofolate dehydrogenase activity"/>
    <property type="evidence" value="ECO:0007669"/>
    <property type="project" value="UniProtKB-UniRule"/>
</dbReference>
<evidence type="ECO:0000256" key="11">
    <source>
        <dbReference type="PIRSR" id="PIRSR036489-2"/>
    </source>
</evidence>
<dbReference type="Gene3D" id="3.40.309.10">
    <property type="entry name" value="Aldehyde Dehydrogenase, Chain A, domain 2"/>
    <property type="match status" value="1"/>
</dbReference>
<evidence type="ECO:0000256" key="3">
    <source>
        <dbReference type="ARBA" id="ARBA00022450"/>
    </source>
</evidence>
<protein>
    <recommendedName>
        <fullName evidence="9">10-formyltetrahydrofolate dehydrogenase</fullName>
        <ecNumber evidence="9">1.5.1.6</ecNumber>
    </recommendedName>
</protein>
<dbReference type="EC" id="1.5.1.6" evidence="9"/>
<dbReference type="Pfam" id="PF02911">
    <property type="entry name" value="Formyl_trans_C"/>
    <property type="match status" value="1"/>
</dbReference>
<dbReference type="PANTHER" id="PTHR11699">
    <property type="entry name" value="ALDEHYDE DEHYDROGENASE-RELATED"/>
    <property type="match status" value="1"/>
</dbReference>
<evidence type="ECO:0000256" key="12">
    <source>
        <dbReference type="PIRSR" id="PIRSR036489-3"/>
    </source>
</evidence>
<dbReference type="InterPro" id="IPR011407">
    <property type="entry name" value="10_FTHF_DH"/>
</dbReference>
<dbReference type="InterPro" id="IPR029510">
    <property type="entry name" value="Ald_DH_CS_GLU"/>
</dbReference>
<dbReference type="InterPro" id="IPR001555">
    <property type="entry name" value="GART_AS"/>
</dbReference>
<feature type="active site" evidence="14">
    <location>
        <position position="685"/>
    </location>
</feature>
<evidence type="ECO:0000256" key="7">
    <source>
        <dbReference type="ARBA" id="ARBA00023002"/>
    </source>
</evidence>
<evidence type="ECO:0000259" key="16">
    <source>
        <dbReference type="PROSITE" id="PS50075"/>
    </source>
</evidence>
<dbReference type="InterPro" id="IPR016161">
    <property type="entry name" value="Ald_DH/histidinol_DH"/>
</dbReference>
<feature type="binding site" evidence="12">
    <location>
        <begin position="609"/>
        <end position="612"/>
    </location>
    <ligand>
        <name>NADP(+)</name>
        <dbReference type="ChEBI" id="CHEBI:58349"/>
    </ligand>
</feature>
<reference evidence="17" key="3">
    <citation type="submission" date="2025-09" db="UniProtKB">
        <authorList>
            <consortium name="Ensembl"/>
        </authorList>
    </citation>
    <scope>IDENTIFICATION</scope>
</reference>
<dbReference type="GeneTree" id="ENSGT00940000158018"/>
<feature type="active site" description="Proton donor" evidence="10">
    <location>
        <position position="119"/>
    </location>
</feature>
<evidence type="ECO:0000313" key="17">
    <source>
        <dbReference type="Ensembl" id="ENSGACP00000046776.1"/>
    </source>
</evidence>
<evidence type="ECO:0000256" key="1">
    <source>
        <dbReference type="ARBA" id="ARBA00007995"/>
    </source>
</evidence>
<evidence type="ECO:0000256" key="4">
    <source>
        <dbReference type="ARBA" id="ARBA00022553"/>
    </source>
</evidence>
<dbReference type="InterPro" id="IPR016162">
    <property type="entry name" value="Ald_DH_N"/>
</dbReference>
<dbReference type="SUPFAM" id="SSF53328">
    <property type="entry name" value="Formyltransferase"/>
    <property type="match status" value="1"/>
</dbReference>
<feature type="site" description="Essential for catalytic activity" evidence="13">
    <location>
        <position position="155"/>
    </location>
</feature>
<dbReference type="GO" id="GO:0005737">
    <property type="term" value="C:cytoplasm"/>
    <property type="evidence" value="ECO:0007669"/>
    <property type="project" value="InterPro"/>
</dbReference>
<evidence type="ECO:0000256" key="13">
    <source>
        <dbReference type="PIRSR" id="PIRSR036489-4"/>
    </source>
</evidence>
<dbReference type="PROSITE" id="PS00070">
    <property type="entry name" value="ALDEHYDE_DEHYDR_CYS"/>
    <property type="match status" value="1"/>
</dbReference>
<dbReference type="GO" id="GO:0009258">
    <property type="term" value="P:10-formyltetrahydrofolate catabolic process"/>
    <property type="evidence" value="ECO:0007669"/>
    <property type="project" value="UniProtKB-UniRule"/>
</dbReference>
<keyword evidence="6 9" id="KW-0521">NADP</keyword>
<dbReference type="Gene3D" id="3.40.50.170">
    <property type="entry name" value="Formyl transferase, N-terminal domain"/>
    <property type="match status" value="1"/>
</dbReference>
<dbReference type="Pfam" id="PF00550">
    <property type="entry name" value="PP-binding"/>
    <property type="match status" value="1"/>
</dbReference>
<comment type="catalytic activity">
    <reaction evidence="8">
        <text>(6R)-10-formyltetrahydrofolate + NADP(+) + H2O = (6S)-5,6,7,8-tetrahydrofolate + CO2 + NADPH + H(+)</text>
        <dbReference type="Rhea" id="RHEA:10180"/>
        <dbReference type="ChEBI" id="CHEBI:15377"/>
        <dbReference type="ChEBI" id="CHEBI:15378"/>
        <dbReference type="ChEBI" id="CHEBI:16526"/>
        <dbReference type="ChEBI" id="CHEBI:57453"/>
        <dbReference type="ChEBI" id="CHEBI:57783"/>
        <dbReference type="ChEBI" id="CHEBI:58349"/>
        <dbReference type="ChEBI" id="CHEBI:195366"/>
        <dbReference type="EC" id="1.5.1.6"/>
    </reaction>
    <physiologicalReaction direction="left-to-right" evidence="8">
        <dbReference type="Rhea" id="RHEA:10181"/>
    </physiologicalReaction>
</comment>
<evidence type="ECO:0000256" key="2">
    <source>
        <dbReference type="ARBA" id="ARBA00010978"/>
    </source>
</evidence>
<feature type="domain" description="Carrier" evidence="16">
    <location>
        <begin position="330"/>
        <end position="407"/>
    </location>
</feature>
<dbReference type="PROSITE" id="PS50075">
    <property type="entry name" value="CARRIER"/>
    <property type="match status" value="1"/>
</dbReference>
<evidence type="ECO:0000256" key="5">
    <source>
        <dbReference type="ARBA" id="ARBA00022563"/>
    </source>
</evidence>
<comment type="similarity">
    <text evidence="2 9">In the N-terminal section; belongs to the GART family.</text>
</comment>
<evidence type="ECO:0000256" key="15">
    <source>
        <dbReference type="RuleBase" id="RU003345"/>
    </source>
</evidence>
<dbReference type="InterPro" id="IPR016163">
    <property type="entry name" value="Ald_DH_C"/>
</dbReference>
<dbReference type="Pfam" id="PF00551">
    <property type="entry name" value="Formyl_trans_N"/>
    <property type="match status" value="1"/>
</dbReference>
<dbReference type="GO" id="GO:0006730">
    <property type="term" value="P:one-carbon metabolic process"/>
    <property type="evidence" value="ECO:0007669"/>
    <property type="project" value="UniProtKB-KW"/>
</dbReference>
<dbReference type="InterPro" id="IPR037022">
    <property type="entry name" value="Formyl_trans_C_sf"/>
</dbReference>
<dbReference type="FunFam" id="1.10.1200.10:FF:000002">
    <property type="entry name" value="10-formyltetrahydrofolate dehydrogenase"/>
    <property type="match status" value="1"/>
</dbReference>
<dbReference type="GO" id="GO:0016620">
    <property type="term" value="F:oxidoreductase activity, acting on the aldehyde or oxo group of donors, NAD or NADP as acceptor"/>
    <property type="evidence" value="ECO:0007669"/>
    <property type="project" value="InterPro"/>
</dbReference>
<keyword evidence="5 9" id="KW-0554">One-carbon metabolism</keyword>
<feature type="binding site" evidence="12">
    <location>
        <position position="769"/>
    </location>
    <ligand>
        <name>NADP(+)</name>
        <dbReference type="ChEBI" id="CHEBI:58349"/>
    </ligand>
</feature>
<feature type="binding site" evidence="11">
    <location>
        <begin position="101"/>
        <end position="103"/>
    </location>
    <ligand>
        <name>(6R)-10-formyltetrahydrofolate</name>
        <dbReference type="ChEBI" id="CHEBI:195366"/>
    </ligand>
</feature>
<dbReference type="InterPro" id="IPR036477">
    <property type="entry name" value="Formyl_transf_N_sf"/>
</dbReference>
<dbReference type="Proteomes" id="UP000007635">
    <property type="component" value="Chromosome IV"/>
</dbReference>
<dbReference type="InterPro" id="IPR009081">
    <property type="entry name" value="PP-bd_ACP"/>
</dbReference>
<comment type="similarity">
    <text evidence="1 9">In the C-terminal section; belongs to the aldehyde dehydrogenase family. ALDH1L subfamily.</text>
</comment>
<dbReference type="CDD" id="cd08703">
    <property type="entry name" value="FDH_Hydrolase_C"/>
    <property type="match status" value="1"/>
</dbReference>